<evidence type="ECO:0000259" key="2">
    <source>
        <dbReference type="Pfam" id="PF07510"/>
    </source>
</evidence>
<organism evidence="3 4">
    <name type="scientific">Succinivibrio dextrinosolvens DSM 3072</name>
    <dbReference type="NCBI Taxonomy" id="1123324"/>
    <lineage>
        <taxon>Bacteria</taxon>
        <taxon>Pseudomonadati</taxon>
        <taxon>Pseudomonadota</taxon>
        <taxon>Gammaproteobacteria</taxon>
        <taxon>Aeromonadales</taxon>
        <taxon>Succinivibrionaceae</taxon>
        <taxon>Succinivibrio</taxon>
    </lineage>
</organism>
<dbReference type="Pfam" id="PF03235">
    <property type="entry name" value="GmrSD_N"/>
    <property type="match status" value="1"/>
</dbReference>
<dbReference type="EMBL" id="FUXX01000012">
    <property type="protein sequence ID" value="SKA60916.1"/>
    <property type="molecule type" value="Genomic_DNA"/>
</dbReference>
<evidence type="ECO:0000313" key="4">
    <source>
        <dbReference type="Proteomes" id="UP000242432"/>
    </source>
</evidence>
<keyword evidence="4" id="KW-1185">Reference proteome</keyword>
<dbReference type="PANTHER" id="PTHR35149:SF1">
    <property type="entry name" value="DUF5655 DOMAIN-CONTAINING PROTEIN"/>
    <property type="match status" value="1"/>
</dbReference>
<name>A0A1T4V7R8_9GAMM</name>
<dbReference type="Pfam" id="PF07510">
    <property type="entry name" value="GmrSD_C"/>
    <property type="match status" value="1"/>
</dbReference>
<dbReference type="RefSeq" id="WP_078928499.1">
    <property type="nucleotide sequence ID" value="NZ_FUXX01000012.1"/>
</dbReference>
<sequence length="811" mass="92686">MKQLLEIKDIFSAESKSISQFLGERGQGLYIPSYQRPYTWGKQELTKLITDTIHGFKLFSESNSESEATATFIGSIIAIHDTTNATVIPANKSGLPNKVMTIIDGQQRLTSLIMLIICLYIKIEKGFISKFSDKNNSIKTPEYSEENSHLSWLYKNCIDVMDRLSQCVSEKQSFGVGLFKWYPRMTRSYEDTWHRERGEYTSPIAEFIYNFTAKTINPENSDPLFELKGIEDFEKTFNTQKGKPKNNKETFLNGALILKKLINTFYESASEDNDNSEIDEVPSFEAISRALAADASLSSLLSDKDVPNQVIELLKDNSKENRDFNSLVRLIVFSYFVLNRISLTVITAKNEEYAFDIFESLNTTGAPLTALETFKPKIISWKGQENYNGSEAQKLFDSVTEYIESLPKKDKNTSEFLISFALAFSGKKLTSRINEQRLYLKGEFDNSPDEIKIDFLTVMADTANFYSSVWKQNTFFNSLENISISKTELDEVKLCLNVLSDLNHTIVLPLLSRYYGRFVHSENDQQKLKDFLDLIKVVTAFFFFWRTSRTTTDSIDAKHRNLMKNGFVDAGSSLVLFNGLAAKCTKENGCNELPSIKTLKEAFKEILNIDGKIKSKSDWIAKASSLPLYSISKQFTRFMLLAAEDKTVIDENIPYLRKKGKEGLDSYLTLDSWNNDLYKTIEHIAPESPVHWAENNIYTENQDVVDSIGNLTLLPMIENAVISNANWETKRLCYKILASKTQEESEKLAQSLDEKFKGEVKKIQKAAQSTKYLVFAEAISNFEENWNKDSVKNRGERICELAWDRIHSWLE</sequence>
<proteinExistence type="predicted"/>
<evidence type="ECO:0000259" key="1">
    <source>
        <dbReference type="Pfam" id="PF03235"/>
    </source>
</evidence>
<feature type="domain" description="GmrSD restriction endonucleases N-terminal" evidence="1">
    <location>
        <begin position="18"/>
        <end position="378"/>
    </location>
</feature>
<accession>A0A1T4V7R8</accession>
<reference evidence="4" key="1">
    <citation type="submission" date="2017-02" db="EMBL/GenBank/DDBJ databases">
        <authorList>
            <person name="Varghese N."/>
            <person name="Submissions S."/>
        </authorList>
    </citation>
    <scope>NUCLEOTIDE SEQUENCE [LARGE SCALE GENOMIC DNA]</scope>
    <source>
        <strain evidence="4">DSM 3072</strain>
    </source>
</reference>
<protein>
    <recommendedName>
        <fullName evidence="5">DUF262 domain-containing protein</fullName>
    </recommendedName>
</protein>
<dbReference type="InterPro" id="IPR011089">
    <property type="entry name" value="GmrSD_C"/>
</dbReference>
<dbReference type="InterPro" id="IPR004919">
    <property type="entry name" value="GmrSD_N"/>
</dbReference>
<evidence type="ECO:0000313" key="3">
    <source>
        <dbReference type="EMBL" id="SKA60916.1"/>
    </source>
</evidence>
<evidence type="ECO:0008006" key="5">
    <source>
        <dbReference type="Google" id="ProtNLM"/>
    </source>
</evidence>
<dbReference type="PANTHER" id="PTHR35149">
    <property type="entry name" value="SLL5132 PROTEIN"/>
    <property type="match status" value="1"/>
</dbReference>
<feature type="domain" description="GmrSD restriction endonucleases C-terminal" evidence="2">
    <location>
        <begin position="665"/>
        <end position="800"/>
    </location>
</feature>
<dbReference type="AlphaFoldDB" id="A0A1T4V7R8"/>
<dbReference type="Proteomes" id="UP000242432">
    <property type="component" value="Unassembled WGS sequence"/>
</dbReference>
<gene>
    <name evidence="3" type="ORF">SAMN02745213_00979</name>
</gene>